<evidence type="ECO:0000256" key="1">
    <source>
        <dbReference type="ARBA" id="ARBA00004604"/>
    </source>
</evidence>
<evidence type="ECO:0000256" key="4">
    <source>
        <dbReference type="ARBA" id="ARBA00023242"/>
    </source>
</evidence>
<feature type="compositionally biased region" description="Polar residues" evidence="9">
    <location>
        <begin position="70"/>
        <end position="82"/>
    </location>
</feature>
<organism evidence="10 11">
    <name type="scientific">Multifurca ochricompacta</name>
    <dbReference type="NCBI Taxonomy" id="376703"/>
    <lineage>
        <taxon>Eukaryota</taxon>
        <taxon>Fungi</taxon>
        <taxon>Dikarya</taxon>
        <taxon>Basidiomycota</taxon>
        <taxon>Agaricomycotina</taxon>
        <taxon>Agaricomycetes</taxon>
        <taxon>Russulales</taxon>
        <taxon>Russulaceae</taxon>
        <taxon>Multifurca</taxon>
    </lineage>
</organism>
<feature type="coiled-coil region" evidence="8">
    <location>
        <begin position="397"/>
        <end position="434"/>
    </location>
</feature>
<dbReference type="GO" id="GO:0032040">
    <property type="term" value="C:small-subunit processome"/>
    <property type="evidence" value="ECO:0007669"/>
    <property type="project" value="TreeGrafter"/>
</dbReference>
<feature type="region of interest" description="Disordered" evidence="9">
    <location>
        <begin position="329"/>
        <end position="391"/>
    </location>
</feature>
<keyword evidence="2 7" id="KW-0690">Ribosome biogenesis</keyword>
<accession>A0AAD4MCZ4</accession>
<feature type="region of interest" description="Disordered" evidence="9">
    <location>
        <begin position="129"/>
        <end position="214"/>
    </location>
</feature>
<keyword evidence="3 7" id="KW-0698">rRNA processing</keyword>
<protein>
    <recommendedName>
        <fullName evidence="7">U3 small nucleolar ribonucleoprotein protein MPP10</fullName>
    </recommendedName>
</protein>
<gene>
    <name evidence="10" type="ORF">B0F90DRAFT_1807216</name>
</gene>
<evidence type="ECO:0000256" key="8">
    <source>
        <dbReference type="SAM" id="Coils"/>
    </source>
</evidence>
<comment type="similarity">
    <text evidence="6 7">Belongs to the MPP10 family.</text>
</comment>
<dbReference type="PIRSF" id="PIRSF017300">
    <property type="entry name" value="snoRNP_Mpp10"/>
    <property type="match status" value="1"/>
</dbReference>
<evidence type="ECO:0000256" key="9">
    <source>
        <dbReference type="SAM" id="MobiDB-lite"/>
    </source>
</evidence>
<dbReference type="AlphaFoldDB" id="A0AAD4MCZ4"/>
<dbReference type="GO" id="GO:0005732">
    <property type="term" value="C:sno(s)RNA-containing ribonucleoprotein complex"/>
    <property type="evidence" value="ECO:0007669"/>
    <property type="project" value="UniProtKB-UniRule"/>
</dbReference>
<dbReference type="PANTHER" id="PTHR17039:SF0">
    <property type="entry name" value="U3 SMALL NUCLEOLAR RIBONUCLEOPROTEIN PROTEIN MPP10"/>
    <property type="match status" value="1"/>
</dbReference>
<feature type="compositionally biased region" description="Basic and acidic residues" evidence="9">
    <location>
        <begin position="270"/>
        <end position="282"/>
    </location>
</feature>
<feature type="region of interest" description="Disordered" evidence="9">
    <location>
        <begin position="70"/>
        <end position="99"/>
    </location>
</feature>
<proteinExistence type="inferred from homology"/>
<dbReference type="GO" id="GO:0034457">
    <property type="term" value="C:Mpp10 complex"/>
    <property type="evidence" value="ECO:0007669"/>
    <property type="project" value="UniProtKB-UniRule"/>
</dbReference>
<comment type="subcellular location">
    <subcellularLocation>
        <location evidence="1 7">Nucleus</location>
        <location evidence="1 7">Nucleolus</location>
    </subcellularLocation>
</comment>
<evidence type="ECO:0000313" key="11">
    <source>
        <dbReference type="Proteomes" id="UP001203297"/>
    </source>
</evidence>
<evidence type="ECO:0000256" key="3">
    <source>
        <dbReference type="ARBA" id="ARBA00022552"/>
    </source>
</evidence>
<feature type="compositionally biased region" description="Acidic residues" evidence="9">
    <location>
        <begin position="333"/>
        <end position="362"/>
    </location>
</feature>
<evidence type="ECO:0000256" key="6">
    <source>
        <dbReference type="ARBA" id="ARBA00029455"/>
    </source>
</evidence>
<comment type="function">
    <text evidence="7">Involved in nucleolar processing of pre-18S ribosomal RNA.</text>
</comment>
<keyword evidence="8" id="KW-0175">Coiled coil</keyword>
<comment type="caution">
    <text evidence="10">The sequence shown here is derived from an EMBL/GenBank/DDBJ whole genome shotgun (WGS) entry which is preliminary data.</text>
</comment>
<keyword evidence="11" id="KW-1185">Reference proteome</keyword>
<dbReference type="PANTHER" id="PTHR17039">
    <property type="entry name" value="U3 SMALL NUCLEOLAR RIBONUCLEOPROTEIN PROTEIN MPP10"/>
    <property type="match status" value="1"/>
</dbReference>
<feature type="compositionally biased region" description="Basic and acidic residues" evidence="9">
    <location>
        <begin position="167"/>
        <end position="188"/>
    </location>
</feature>
<keyword evidence="4 7" id="KW-0539">Nucleus</keyword>
<feature type="region of interest" description="Disordered" evidence="9">
    <location>
        <begin position="620"/>
        <end position="643"/>
    </location>
</feature>
<dbReference type="GO" id="GO:0006364">
    <property type="term" value="P:rRNA processing"/>
    <property type="evidence" value="ECO:0007669"/>
    <property type="project" value="UniProtKB-KW"/>
</dbReference>
<evidence type="ECO:0000256" key="2">
    <source>
        <dbReference type="ARBA" id="ARBA00022517"/>
    </source>
</evidence>
<dbReference type="EMBL" id="WTXG01000001">
    <property type="protein sequence ID" value="KAI0307835.1"/>
    <property type="molecule type" value="Genomic_DNA"/>
</dbReference>
<name>A0AAD4MCZ4_9AGAM</name>
<evidence type="ECO:0000256" key="5">
    <source>
        <dbReference type="ARBA" id="ARBA00023274"/>
    </source>
</evidence>
<evidence type="ECO:0000256" key="7">
    <source>
        <dbReference type="PIRNR" id="PIRNR017300"/>
    </source>
</evidence>
<dbReference type="Pfam" id="PF04006">
    <property type="entry name" value="Mpp10"/>
    <property type="match status" value="1"/>
</dbReference>
<dbReference type="InterPro" id="IPR012173">
    <property type="entry name" value="Mpp10"/>
</dbReference>
<evidence type="ECO:0000313" key="10">
    <source>
        <dbReference type="EMBL" id="KAI0307835.1"/>
    </source>
</evidence>
<keyword evidence="5 7" id="KW-0687">Ribonucleoprotein</keyword>
<feature type="region of interest" description="Disordered" evidence="9">
    <location>
        <begin position="270"/>
        <end position="312"/>
    </location>
</feature>
<dbReference type="Proteomes" id="UP001203297">
    <property type="component" value="Unassembled WGS sequence"/>
</dbReference>
<feature type="compositionally biased region" description="Low complexity" evidence="9">
    <location>
        <begin position="366"/>
        <end position="377"/>
    </location>
</feature>
<sequence>MNDIPEESLPTPFHQLSSLLEAQLESFISGNKEIQGVALRATELVFNLALNSESQAQPYISALLASFSPTQAPVTRSQSSANGKRKRSPSPPSTPKGVFEHMDRGQIWAQLELRAQHVCKMLEYALDGTDEHTEDDTEQKSPDEGDSDISFGENGGESGGELETDEEGRRSSGREPSEESIIELRDGPVGEDEEHSVDGLHSLPSPFPLGANDAHHPGLNDGFFDLAAFNMETEEAEAGFVSNGALDADSEVNSSDEDNVDYFASIDGQLRADDISEPRYSDFFDPQPSGGARKKSPNRSGASTTPKVRFHDEVKVKTIKARGKGIPVSAVELLDDGSDDDDDDEENDNDYDQEVESEEEGDPVISDAESSSDAQSQLGDNAIGEGGFTSNDGHRIIKRLKDDLLAEEDEHDSLSTHEKRLASLRQQIAALEAENIAKKDWTLMGEATSRIRPHNSLLEEDLEFEHVMKAVPVITEETVLGLEDKIKARILEGRFDDVVRKRPVDDKPFLPSRFFELQDTKSKKSLAQIYEDEYTAAQTGGVAGEDRDGKLKAEHEEITNIWEGISSKLDALSNAHFTPKVVSPTVKISTITNVASTNLESVLPTSNTIASMLAPEEIFERSSADPAPGASFLRKKSGLRETS</sequence>
<reference evidence="10" key="1">
    <citation type="journal article" date="2022" name="New Phytol.">
        <title>Evolutionary transition to the ectomycorrhizal habit in the genomes of a hyperdiverse lineage of mushroom-forming fungi.</title>
        <authorList>
            <person name="Looney B."/>
            <person name="Miyauchi S."/>
            <person name="Morin E."/>
            <person name="Drula E."/>
            <person name="Courty P.E."/>
            <person name="Kohler A."/>
            <person name="Kuo A."/>
            <person name="LaButti K."/>
            <person name="Pangilinan J."/>
            <person name="Lipzen A."/>
            <person name="Riley R."/>
            <person name="Andreopoulos W."/>
            <person name="He G."/>
            <person name="Johnson J."/>
            <person name="Nolan M."/>
            <person name="Tritt A."/>
            <person name="Barry K.W."/>
            <person name="Grigoriev I.V."/>
            <person name="Nagy L.G."/>
            <person name="Hibbett D."/>
            <person name="Henrissat B."/>
            <person name="Matheny P.B."/>
            <person name="Labbe J."/>
            <person name="Martin F.M."/>
        </authorList>
    </citation>
    <scope>NUCLEOTIDE SEQUENCE</scope>
    <source>
        <strain evidence="10">BPL690</strain>
    </source>
</reference>